<dbReference type="InterPro" id="IPR028098">
    <property type="entry name" value="Glyco_trans_4-like_N"/>
</dbReference>
<comment type="caution">
    <text evidence="3">The sequence shown here is derived from an EMBL/GenBank/DDBJ whole genome shotgun (WGS) entry which is preliminary data.</text>
</comment>
<evidence type="ECO:0000259" key="1">
    <source>
        <dbReference type="Pfam" id="PF00534"/>
    </source>
</evidence>
<feature type="domain" description="Glycosyl transferase family 1" evidence="1">
    <location>
        <begin position="198"/>
        <end position="351"/>
    </location>
</feature>
<sequence>MKILVISNNYPSNKYPSHGVFVYKLVQEFAKLGHEISVISPTKIGLSKGNQKKSTYGTELCEVYRPKYFSASAKRIGNFNTYKYSQRGQVLAVKRTVRKKNIEFDVVYAHFITNAIIAVEALSEYNKPIFGAIGESNIDASVAFFNSNYFKRIISNVQGFIAVSAKLRDKLASFGVAAEKILLKPNAVNLDIYYPRDKIEMRNKFGFPKNKKILIFVGRLIEHKGPLRLLEAVRNLTDINLIFVGSGSQNPIGDNIVFKGEVHSEVVPELLSSADLFVLPTSKEGSCNAIVEAMACGLPIISSDIPEVRDQCDDSFSILIDPFNISALRSSITEILSDPQTLSAMSQNAREFSRNFDVKNRAREIIEFISTK</sequence>
<evidence type="ECO:0000313" key="3">
    <source>
        <dbReference type="EMBL" id="MCO5723329.1"/>
    </source>
</evidence>
<protein>
    <submittedName>
        <fullName evidence="3">Glycosyltransferase family 4 protein</fullName>
    </submittedName>
</protein>
<keyword evidence="4" id="KW-1185">Reference proteome</keyword>
<dbReference type="Proteomes" id="UP001206312">
    <property type="component" value="Unassembled WGS sequence"/>
</dbReference>
<dbReference type="EMBL" id="JAMXIB010000001">
    <property type="protein sequence ID" value="MCO5723329.1"/>
    <property type="molecule type" value="Genomic_DNA"/>
</dbReference>
<dbReference type="Gene3D" id="3.40.50.2000">
    <property type="entry name" value="Glycogen Phosphorylase B"/>
    <property type="match status" value="2"/>
</dbReference>
<evidence type="ECO:0000259" key="2">
    <source>
        <dbReference type="Pfam" id="PF13439"/>
    </source>
</evidence>
<proteinExistence type="predicted"/>
<dbReference type="CDD" id="cd03801">
    <property type="entry name" value="GT4_PimA-like"/>
    <property type="match status" value="1"/>
</dbReference>
<accession>A0ABT1AUJ4</accession>
<evidence type="ECO:0000313" key="4">
    <source>
        <dbReference type="Proteomes" id="UP001206312"/>
    </source>
</evidence>
<dbReference type="PANTHER" id="PTHR45947:SF15">
    <property type="entry name" value="TEICHURONIC ACID BIOSYNTHESIS GLYCOSYLTRANSFERASE TUAC-RELATED"/>
    <property type="match status" value="1"/>
</dbReference>
<reference evidence="3 4" key="1">
    <citation type="submission" date="2022-06" db="EMBL/GenBank/DDBJ databases">
        <authorList>
            <person name="Xuan X."/>
        </authorList>
    </citation>
    <scope>NUCLEOTIDE SEQUENCE [LARGE SCALE GENOMIC DNA]</scope>
    <source>
        <strain evidence="3 4">2V75</strain>
    </source>
</reference>
<dbReference type="InterPro" id="IPR050194">
    <property type="entry name" value="Glycosyltransferase_grp1"/>
</dbReference>
<dbReference type="SUPFAM" id="SSF53756">
    <property type="entry name" value="UDP-Glycosyltransferase/glycogen phosphorylase"/>
    <property type="match status" value="1"/>
</dbReference>
<name>A0ABT1AUJ4_9FLAO</name>
<dbReference type="InterPro" id="IPR001296">
    <property type="entry name" value="Glyco_trans_1"/>
</dbReference>
<feature type="domain" description="Glycosyltransferase subfamily 4-like N-terminal" evidence="2">
    <location>
        <begin position="19"/>
        <end position="191"/>
    </location>
</feature>
<dbReference type="Pfam" id="PF00534">
    <property type="entry name" value="Glycos_transf_1"/>
    <property type="match status" value="1"/>
</dbReference>
<organism evidence="3 4">
    <name type="scientific">Robiginitalea marina</name>
    <dbReference type="NCBI Taxonomy" id="2954105"/>
    <lineage>
        <taxon>Bacteria</taxon>
        <taxon>Pseudomonadati</taxon>
        <taxon>Bacteroidota</taxon>
        <taxon>Flavobacteriia</taxon>
        <taxon>Flavobacteriales</taxon>
        <taxon>Flavobacteriaceae</taxon>
        <taxon>Robiginitalea</taxon>
    </lineage>
</organism>
<dbReference type="RefSeq" id="WP_252739708.1">
    <property type="nucleotide sequence ID" value="NZ_JAMXIB010000001.1"/>
</dbReference>
<gene>
    <name evidence="3" type="ORF">NG653_00575</name>
</gene>
<dbReference type="PANTHER" id="PTHR45947">
    <property type="entry name" value="SULFOQUINOVOSYL TRANSFERASE SQD2"/>
    <property type="match status" value="1"/>
</dbReference>
<dbReference type="Pfam" id="PF13439">
    <property type="entry name" value="Glyco_transf_4"/>
    <property type="match status" value="1"/>
</dbReference>